<evidence type="ECO:0008006" key="3">
    <source>
        <dbReference type="Google" id="ProtNLM"/>
    </source>
</evidence>
<reference evidence="2" key="1">
    <citation type="journal article" date="2019" name="Int. J. Syst. Evol. Microbiol.">
        <title>The Global Catalogue of Microorganisms (GCM) 10K type strain sequencing project: providing services to taxonomists for standard genome sequencing and annotation.</title>
        <authorList>
            <consortium name="The Broad Institute Genomics Platform"/>
            <consortium name="The Broad Institute Genome Sequencing Center for Infectious Disease"/>
            <person name="Wu L."/>
            <person name="Ma J."/>
        </authorList>
    </citation>
    <scope>NUCLEOTIDE SEQUENCE [LARGE SCALE GENOMIC DNA]</scope>
    <source>
        <strain evidence="2">JCM 17975</strain>
    </source>
</reference>
<protein>
    <recommendedName>
        <fullName evidence="3">HNH/ENDO VII superfamily nuclease</fullName>
    </recommendedName>
</protein>
<dbReference type="EMBL" id="BAABHM010000015">
    <property type="protein sequence ID" value="GAA4708241.1"/>
    <property type="molecule type" value="Genomic_DNA"/>
</dbReference>
<comment type="caution">
    <text evidence="1">The sequence shown here is derived from an EMBL/GenBank/DDBJ whole genome shotgun (WGS) entry which is preliminary data.</text>
</comment>
<proteinExistence type="predicted"/>
<gene>
    <name evidence="1" type="ORF">GCM10023198_33470</name>
</gene>
<dbReference type="RefSeq" id="WP_253874592.1">
    <property type="nucleotide sequence ID" value="NZ_BAABHM010000015.1"/>
</dbReference>
<organism evidence="1 2">
    <name type="scientific">Promicromonospora umidemergens</name>
    <dbReference type="NCBI Taxonomy" id="629679"/>
    <lineage>
        <taxon>Bacteria</taxon>
        <taxon>Bacillati</taxon>
        <taxon>Actinomycetota</taxon>
        <taxon>Actinomycetes</taxon>
        <taxon>Micrococcales</taxon>
        <taxon>Promicromonosporaceae</taxon>
        <taxon>Promicromonospora</taxon>
    </lineage>
</organism>
<dbReference type="Proteomes" id="UP001500843">
    <property type="component" value="Unassembled WGS sequence"/>
</dbReference>
<keyword evidence="2" id="KW-1185">Reference proteome</keyword>
<evidence type="ECO:0000313" key="1">
    <source>
        <dbReference type="EMBL" id="GAA4708241.1"/>
    </source>
</evidence>
<dbReference type="CDD" id="cd20695">
    <property type="entry name" value="CdiA-CT_5T87E_Ct"/>
    <property type="match status" value="1"/>
</dbReference>
<accession>A0ABP8XHK3</accession>
<name>A0ABP8XHK3_9MICO</name>
<evidence type="ECO:0000313" key="2">
    <source>
        <dbReference type="Proteomes" id="UP001500843"/>
    </source>
</evidence>
<sequence>MPYKNTSTRRVAVDKENGEFVVLDEHAPGKFHGHVREWNGTPNQQGLRDEMKNALVKNGDVNRKGKIL</sequence>